<evidence type="ECO:0000313" key="2">
    <source>
        <dbReference type="Proteomes" id="UP000232883"/>
    </source>
</evidence>
<organism evidence="1 2">
    <name type="scientific">Spirosoma pollinicola</name>
    <dbReference type="NCBI Taxonomy" id="2057025"/>
    <lineage>
        <taxon>Bacteria</taxon>
        <taxon>Pseudomonadati</taxon>
        <taxon>Bacteroidota</taxon>
        <taxon>Cytophagia</taxon>
        <taxon>Cytophagales</taxon>
        <taxon>Cytophagaceae</taxon>
        <taxon>Spirosoma</taxon>
    </lineage>
</organism>
<dbReference type="NCBIfam" id="TIGR04183">
    <property type="entry name" value="Por_Secre_tail"/>
    <property type="match status" value="1"/>
</dbReference>
<dbReference type="KEGG" id="spir:CWM47_24450"/>
<dbReference type="EMBL" id="CP025096">
    <property type="protein sequence ID" value="AUD07463.1"/>
    <property type="molecule type" value="Genomic_DNA"/>
</dbReference>
<keyword evidence="2" id="KW-1185">Reference proteome</keyword>
<protein>
    <recommendedName>
        <fullName evidence="3">Secretion system C-terminal sorting domain-containing protein</fullName>
    </recommendedName>
</protein>
<dbReference type="OrthoDB" id="9803686at2"/>
<proteinExistence type="predicted"/>
<sequence>MDTNSHVTVYYKDPNGVTQLVYGTEPAAISGGRSGVAEKTSLQVTILGNPVAGDKADVEVRGAVGESLKFIVSDAKGTQLLTKEVGQAAEVETHSLQLGKATGVYFVRVSTPDEAVTIKVVKP</sequence>
<dbReference type="InterPro" id="IPR026444">
    <property type="entry name" value="Secre_tail"/>
</dbReference>
<gene>
    <name evidence="1" type="ORF">CWM47_24450</name>
</gene>
<evidence type="ECO:0008006" key="3">
    <source>
        <dbReference type="Google" id="ProtNLM"/>
    </source>
</evidence>
<evidence type="ECO:0000313" key="1">
    <source>
        <dbReference type="EMBL" id="AUD07463.1"/>
    </source>
</evidence>
<accession>A0A2K8ZC58</accession>
<dbReference type="Proteomes" id="UP000232883">
    <property type="component" value="Chromosome"/>
</dbReference>
<reference evidence="1 2" key="1">
    <citation type="submission" date="2017-11" db="EMBL/GenBank/DDBJ databases">
        <title>Taxonomic description and genome sequences of Spirosoma HA7 sp. nov., isolated from pollen microhabitat of Corylus avellana.</title>
        <authorList>
            <person name="Ambika Manirajan B."/>
            <person name="Suarez C."/>
            <person name="Ratering S."/>
            <person name="Geissler-Plaum R."/>
            <person name="Cardinale M."/>
            <person name="Sylvia S."/>
        </authorList>
    </citation>
    <scope>NUCLEOTIDE SEQUENCE [LARGE SCALE GENOMIC DNA]</scope>
    <source>
        <strain evidence="1 2">HA7</strain>
    </source>
</reference>
<name>A0A2K8ZC58_9BACT</name>
<dbReference type="AlphaFoldDB" id="A0A2K8ZC58"/>